<accession>A0A5D0NPV2</accession>
<evidence type="ECO:0000256" key="1">
    <source>
        <dbReference type="SAM" id="SignalP"/>
    </source>
</evidence>
<feature type="signal peptide" evidence="1">
    <location>
        <begin position="1"/>
        <end position="19"/>
    </location>
</feature>
<dbReference type="RefSeq" id="WP_067892143.1">
    <property type="nucleotide sequence ID" value="NZ_VSFG01000002.1"/>
</dbReference>
<dbReference type="PANTHER" id="PTHR38847">
    <property type="match status" value="1"/>
</dbReference>
<sequence>MRKRIAVSVVAGAAAAASAAAVAPAAAGPRPVPGPPNVSAKVVAVYGSGCTTDNVAAGAQIGGDTFTVFYGGYLAQAGGSSTPVDARKTCQVAVRVTAPPDVTYAVSSVEHRGYAYLERGANAAVGVGYYFQGQAAPAKTWLALTGPRDDDWSFTDRPPPDQVVFRPCGDDRVLMLTTELRVDKGTSDPSKVSYIAMDSITDGVKTTYRLAWKNCPR</sequence>
<dbReference type="AlphaFoldDB" id="A0A5D0NPV2"/>
<proteinExistence type="predicted"/>
<reference evidence="2 3" key="1">
    <citation type="submission" date="2019-08" db="EMBL/GenBank/DDBJ databases">
        <title>Actinomadura sp. nov. CYP1-5 isolated from mountain soil.</title>
        <authorList>
            <person name="Songsumanus A."/>
            <person name="Kuncharoen N."/>
            <person name="Kudo T."/>
            <person name="Yuki M."/>
            <person name="Igarashi Y."/>
            <person name="Tanasupawat S."/>
        </authorList>
    </citation>
    <scope>NUCLEOTIDE SEQUENCE [LARGE SCALE GENOMIC DNA]</scope>
    <source>
        <strain evidence="2 3">JCM 14158</strain>
    </source>
</reference>
<keyword evidence="1" id="KW-0732">Signal</keyword>
<gene>
    <name evidence="2" type="ORF">FXF69_13770</name>
</gene>
<organism evidence="2 3">
    <name type="scientific">Actinomadura chibensis</name>
    <dbReference type="NCBI Taxonomy" id="392828"/>
    <lineage>
        <taxon>Bacteria</taxon>
        <taxon>Bacillati</taxon>
        <taxon>Actinomycetota</taxon>
        <taxon>Actinomycetes</taxon>
        <taxon>Streptosporangiales</taxon>
        <taxon>Thermomonosporaceae</taxon>
        <taxon>Actinomadura</taxon>
    </lineage>
</organism>
<dbReference type="Proteomes" id="UP000323380">
    <property type="component" value="Unassembled WGS sequence"/>
</dbReference>
<dbReference type="STRING" id="1220554.GCA_001552135_03375"/>
<name>A0A5D0NPV2_9ACTN</name>
<comment type="caution">
    <text evidence="2">The sequence shown here is derived from an EMBL/GenBank/DDBJ whole genome shotgun (WGS) entry which is preliminary data.</text>
</comment>
<keyword evidence="3" id="KW-1185">Reference proteome</keyword>
<dbReference type="InterPro" id="IPR025649">
    <property type="entry name" value="DUF4360"/>
</dbReference>
<feature type="chain" id="PRO_5038613155" evidence="1">
    <location>
        <begin position="20"/>
        <end position="217"/>
    </location>
</feature>
<evidence type="ECO:0000313" key="2">
    <source>
        <dbReference type="EMBL" id="TYB46332.1"/>
    </source>
</evidence>
<evidence type="ECO:0000313" key="3">
    <source>
        <dbReference type="Proteomes" id="UP000323380"/>
    </source>
</evidence>
<dbReference type="Pfam" id="PF14273">
    <property type="entry name" value="DUF4360"/>
    <property type="match status" value="1"/>
</dbReference>
<protein>
    <submittedName>
        <fullName evidence="2">DUF4360 domain-containing protein</fullName>
    </submittedName>
</protein>
<dbReference type="EMBL" id="VSFG01000002">
    <property type="protein sequence ID" value="TYB46332.1"/>
    <property type="molecule type" value="Genomic_DNA"/>
</dbReference>
<dbReference type="PANTHER" id="PTHR38847:SF1">
    <property type="entry name" value="PSEUDOURIDINE SYNTHASE RSUA_RLUA-LIKE DOMAIN-CONTAINING PROTEIN"/>
    <property type="match status" value="1"/>
</dbReference>